<gene>
    <name evidence="1" type="ORF">GMARGA_LOCUS38748</name>
</gene>
<organism evidence="1 2">
    <name type="scientific">Gigaspora margarita</name>
    <dbReference type="NCBI Taxonomy" id="4874"/>
    <lineage>
        <taxon>Eukaryota</taxon>
        <taxon>Fungi</taxon>
        <taxon>Fungi incertae sedis</taxon>
        <taxon>Mucoromycota</taxon>
        <taxon>Glomeromycotina</taxon>
        <taxon>Glomeromycetes</taxon>
        <taxon>Diversisporales</taxon>
        <taxon>Gigasporaceae</taxon>
        <taxon>Gigaspora</taxon>
    </lineage>
</organism>
<feature type="non-terminal residue" evidence="1">
    <location>
        <position position="53"/>
    </location>
</feature>
<name>A0ABN7X4N9_GIGMA</name>
<sequence length="53" mass="6183">EKAENFVYSYSRCQAGLLVNSYDNALDRSLSFLKVYYILLVDIYRQIGKAEIE</sequence>
<feature type="non-terminal residue" evidence="1">
    <location>
        <position position="1"/>
    </location>
</feature>
<comment type="caution">
    <text evidence="1">The sequence shown here is derived from an EMBL/GenBank/DDBJ whole genome shotgun (WGS) entry which is preliminary data.</text>
</comment>
<evidence type="ECO:0000313" key="2">
    <source>
        <dbReference type="Proteomes" id="UP000789901"/>
    </source>
</evidence>
<dbReference type="Proteomes" id="UP000789901">
    <property type="component" value="Unassembled WGS sequence"/>
</dbReference>
<protein>
    <submittedName>
        <fullName evidence="1">1638_t:CDS:1</fullName>
    </submittedName>
</protein>
<dbReference type="EMBL" id="CAJVQB010088348">
    <property type="protein sequence ID" value="CAG8847589.1"/>
    <property type="molecule type" value="Genomic_DNA"/>
</dbReference>
<keyword evidence="2" id="KW-1185">Reference proteome</keyword>
<reference evidence="1 2" key="1">
    <citation type="submission" date="2021-06" db="EMBL/GenBank/DDBJ databases">
        <authorList>
            <person name="Kallberg Y."/>
            <person name="Tangrot J."/>
            <person name="Rosling A."/>
        </authorList>
    </citation>
    <scope>NUCLEOTIDE SEQUENCE [LARGE SCALE GENOMIC DNA]</scope>
    <source>
        <strain evidence="1 2">120-4 pot B 10/14</strain>
    </source>
</reference>
<accession>A0ABN7X4N9</accession>
<evidence type="ECO:0000313" key="1">
    <source>
        <dbReference type="EMBL" id="CAG8847589.1"/>
    </source>
</evidence>
<proteinExistence type="predicted"/>